<dbReference type="GO" id="GO:0009252">
    <property type="term" value="P:peptidoglycan biosynthetic process"/>
    <property type="evidence" value="ECO:0007669"/>
    <property type="project" value="UniProtKB-UniRule"/>
</dbReference>
<keyword evidence="2 7" id="KW-0812">Transmembrane</keyword>
<evidence type="ECO:0000256" key="3">
    <source>
        <dbReference type="ARBA" id="ARBA00022989"/>
    </source>
</evidence>
<gene>
    <name evidence="7" type="primary">mltG</name>
    <name evidence="8" type="ORF">CUESP1_1843</name>
</gene>
<evidence type="ECO:0000256" key="1">
    <source>
        <dbReference type="ARBA" id="ARBA00022475"/>
    </source>
</evidence>
<organism evidence="8 9">
    <name type="scientific">[Clostridium] ultunense Esp</name>
    <dbReference type="NCBI Taxonomy" id="1288971"/>
    <lineage>
        <taxon>Bacteria</taxon>
        <taxon>Bacillati</taxon>
        <taxon>Bacillota</taxon>
        <taxon>Tissierellia</taxon>
        <taxon>Tissierellales</taxon>
        <taxon>Tepidimicrobiaceae</taxon>
        <taxon>Schnuerera</taxon>
    </lineage>
</organism>
<dbReference type="AlphaFoldDB" id="A0A1M4PP04"/>
<comment type="subcellular location">
    <subcellularLocation>
        <location evidence="7">Cell membrane</location>
        <topology evidence="7">Single-pass membrane protein</topology>
    </subcellularLocation>
</comment>
<dbReference type="InterPro" id="IPR003770">
    <property type="entry name" value="MLTG-like"/>
</dbReference>
<name>A0A1M4PP04_9FIRM</name>
<evidence type="ECO:0000313" key="9">
    <source>
        <dbReference type="Proteomes" id="UP000245423"/>
    </source>
</evidence>
<reference evidence="8 9" key="1">
    <citation type="submission" date="2016-11" db="EMBL/GenBank/DDBJ databases">
        <authorList>
            <person name="Manzoor S."/>
        </authorList>
    </citation>
    <scope>NUCLEOTIDE SEQUENCE [LARGE SCALE GENOMIC DNA]</scope>
    <source>
        <strain evidence="8">Clostridium ultunense strain Esp</strain>
    </source>
</reference>
<dbReference type="PANTHER" id="PTHR30518">
    <property type="entry name" value="ENDOLYTIC MUREIN TRANSGLYCOSYLASE"/>
    <property type="match status" value="1"/>
</dbReference>
<keyword evidence="4 7" id="KW-0472">Membrane</keyword>
<sequence>MYNKIDKYLLKGGDFVLGTARSKKKKNKNKLLLFFLLIIFSILLIGRYYKNGLMAVSAENPTNINIEIPNGSSSKKIATILKEEGLIKNEFIFRIAVKNKKAEGNLKAGIYTLNTGMSTDEIIYELSKGGKNDNVIKFTIPEGYEIRQMADKLAEEGIVDKKRFIELTSDKKYFQDKYPFLMELADGQSLEGFLYPSTYEIYIGTSEEDIISKMISQFVQVYERDIESSTGDLDLSLNEIVTLASIIEREAKLDEERELISAVFHNRLKENMLLQSCATVQYVLGERKEVLSEKDIQIKSDFNTYIHQGLPPAPIASPGKKSLIAALNPAEVNYLYFRTKDDGTGAHTFSRTYEEHLKANPKK</sequence>
<dbReference type="EMBL" id="LT669839">
    <property type="protein sequence ID" value="SHD77204.1"/>
    <property type="molecule type" value="Genomic_DNA"/>
</dbReference>
<proteinExistence type="inferred from homology"/>
<dbReference type="PANTHER" id="PTHR30518:SF2">
    <property type="entry name" value="ENDOLYTIC MUREIN TRANSGLYCOSYLASE"/>
    <property type="match status" value="1"/>
</dbReference>
<keyword evidence="6 7" id="KW-0961">Cell wall biogenesis/degradation</keyword>
<keyword evidence="1 7" id="KW-1003">Cell membrane</keyword>
<evidence type="ECO:0000256" key="6">
    <source>
        <dbReference type="ARBA" id="ARBA00023316"/>
    </source>
</evidence>
<feature type="transmembrane region" description="Helical" evidence="7">
    <location>
        <begin position="31"/>
        <end position="49"/>
    </location>
</feature>
<feature type="site" description="Important for catalytic activity" evidence="7">
    <location>
        <position position="250"/>
    </location>
</feature>
<dbReference type="HAMAP" id="MF_02065">
    <property type="entry name" value="MltG"/>
    <property type="match status" value="1"/>
</dbReference>
<evidence type="ECO:0000256" key="2">
    <source>
        <dbReference type="ARBA" id="ARBA00022692"/>
    </source>
</evidence>
<keyword evidence="9" id="KW-1185">Reference proteome</keyword>
<evidence type="ECO:0000256" key="5">
    <source>
        <dbReference type="ARBA" id="ARBA00023239"/>
    </source>
</evidence>
<dbReference type="GO" id="GO:0071555">
    <property type="term" value="P:cell wall organization"/>
    <property type="evidence" value="ECO:0007669"/>
    <property type="project" value="UniProtKB-KW"/>
</dbReference>
<dbReference type="Gene3D" id="3.30.160.60">
    <property type="entry name" value="Classic Zinc Finger"/>
    <property type="match status" value="1"/>
</dbReference>
<dbReference type="CDD" id="cd08010">
    <property type="entry name" value="MltG_like"/>
    <property type="match status" value="1"/>
</dbReference>
<dbReference type="GO" id="GO:0008932">
    <property type="term" value="F:lytic endotransglycosylase activity"/>
    <property type="evidence" value="ECO:0007669"/>
    <property type="project" value="UniProtKB-UniRule"/>
</dbReference>
<evidence type="ECO:0000313" key="8">
    <source>
        <dbReference type="EMBL" id="SHD77204.1"/>
    </source>
</evidence>
<accession>A0A1M4PP04</accession>
<comment type="catalytic activity">
    <reaction evidence="7">
        <text>a peptidoglycan chain = a peptidoglycan chain with N-acetyl-1,6-anhydromuramyl-[peptide] at the reducing end + a peptidoglycan chain with N-acetylglucosamine at the non-reducing end.</text>
        <dbReference type="EC" id="4.2.2.29"/>
    </reaction>
</comment>
<protein>
    <recommendedName>
        <fullName evidence="7">Endolytic murein transglycosylase</fullName>
        <ecNumber evidence="7">4.2.2.29</ecNumber>
    </recommendedName>
    <alternativeName>
        <fullName evidence="7">Peptidoglycan lytic transglycosylase</fullName>
    </alternativeName>
    <alternativeName>
        <fullName evidence="7">Peptidoglycan polymerization terminase</fullName>
    </alternativeName>
</protein>
<dbReference type="Gene3D" id="3.30.1490.480">
    <property type="entry name" value="Endolytic murein transglycosylase"/>
    <property type="match status" value="2"/>
</dbReference>
<dbReference type="GO" id="GO:0005886">
    <property type="term" value="C:plasma membrane"/>
    <property type="evidence" value="ECO:0007669"/>
    <property type="project" value="UniProtKB-SubCell"/>
</dbReference>
<evidence type="ECO:0000256" key="4">
    <source>
        <dbReference type="ARBA" id="ARBA00023136"/>
    </source>
</evidence>
<keyword evidence="3 7" id="KW-1133">Transmembrane helix</keyword>
<dbReference type="Proteomes" id="UP000245423">
    <property type="component" value="Chromosome 1"/>
</dbReference>
<dbReference type="NCBIfam" id="TIGR00247">
    <property type="entry name" value="endolytic transglycosylase MltG"/>
    <property type="match status" value="1"/>
</dbReference>
<keyword evidence="5 7" id="KW-0456">Lyase</keyword>
<comment type="similarity">
    <text evidence="7">Belongs to the transglycosylase MltG family.</text>
</comment>
<comment type="function">
    <text evidence="7">Functions as a peptidoglycan terminase that cleaves nascent peptidoglycan strands endolytically to terminate their elongation.</text>
</comment>
<dbReference type="EC" id="4.2.2.29" evidence="7"/>
<dbReference type="Pfam" id="PF02618">
    <property type="entry name" value="YceG"/>
    <property type="match status" value="1"/>
</dbReference>
<evidence type="ECO:0000256" key="7">
    <source>
        <dbReference type="HAMAP-Rule" id="MF_02065"/>
    </source>
</evidence>